<dbReference type="InterPro" id="IPR003367">
    <property type="entry name" value="Thrombospondin_3-like_rpt"/>
</dbReference>
<feature type="chain" id="PRO_5022663788" evidence="2">
    <location>
        <begin position="25"/>
        <end position="544"/>
    </location>
</feature>
<sequence>MKKYTNIYAMVAILMLLFASCSTEKVEGPIDDADSQFTTITFGALLNDLANRSMQKGHFDQVPTCADAEPAVAVIEFSYGGSDYSTTVDIFSDDSGYFTDYSEDLKIPVPSDGSTMVTVTSFMVYDGDTSVASDAFYSAVNGNLIWIAPKGDDAEFDGYVEDALPKMFEVFPGTKPYFDIEVLCFDRRVVNEYGYVFFDIVPKTIYPLCLFVNYCNEDGRHWVADYAIDLYFGLDATGIQIYNHNNPNAMATTGTGDGGYFADPLCLVIPGPPANLGNDAPYLYLVIYPQDWGGTGNYGDIDNTPVPVALSWNMVNELLNDDGTTNEYLHLLVGECENALDGDGTIPGGGNGECDPANPGDDCDNDGFLNGVDNCPSTSNPSQADFDEDGLGDACDTDDDGDGILDADENTGCRLNTDPNCGVDPTDCIPAPGAGCDKLSFTETVSLVGFPVGQDPFYPLMIDGLQVGTINFDLETSNANNITVSIDLFEGLIASDAEVSLPVLGAQKCQTDINANDFSINVVVVSEGGIDYPLEVEVSANICN</sequence>
<organism evidence="3 4">
    <name type="scientific">Gillisia hiemivivida</name>
    <dbReference type="NCBI Taxonomy" id="291190"/>
    <lineage>
        <taxon>Bacteria</taxon>
        <taxon>Pseudomonadati</taxon>
        <taxon>Bacteroidota</taxon>
        <taxon>Flavobacteriia</taxon>
        <taxon>Flavobacteriales</taxon>
        <taxon>Flavobacteriaceae</taxon>
        <taxon>Gillisia</taxon>
    </lineage>
</organism>
<protein>
    <submittedName>
        <fullName evidence="3">Uncharacterized protein</fullName>
    </submittedName>
</protein>
<dbReference type="SUPFAM" id="SSF103647">
    <property type="entry name" value="TSP type-3 repeat"/>
    <property type="match status" value="1"/>
</dbReference>
<dbReference type="OrthoDB" id="1394134at2"/>
<dbReference type="Pfam" id="PF02412">
    <property type="entry name" value="TSP_3"/>
    <property type="match status" value="2"/>
</dbReference>
<dbReference type="RefSeq" id="WP_146930660.1">
    <property type="nucleotide sequence ID" value="NZ_CBCSHZ010000004.1"/>
</dbReference>
<dbReference type="GO" id="GO:0007155">
    <property type="term" value="P:cell adhesion"/>
    <property type="evidence" value="ECO:0007669"/>
    <property type="project" value="InterPro"/>
</dbReference>
<reference evidence="3 4" key="1">
    <citation type="submission" date="2019-08" db="EMBL/GenBank/DDBJ databases">
        <title>Genome sequence of Gillisia hiemivivida IC154 (type strain).</title>
        <authorList>
            <person name="Bowman J.P."/>
        </authorList>
    </citation>
    <scope>NUCLEOTIDE SEQUENCE [LARGE SCALE GENOMIC DNA]</scope>
    <source>
        <strain evidence="3 4">IC154</strain>
    </source>
</reference>
<dbReference type="PROSITE" id="PS51257">
    <property type="entry name" value="PROKAR_LIPOPROTEIN"/>
    <property type="match status" value="1"/>
</dbReference>
<dbReference type="Proteomes" id="UP000321367">
    <property type="component" value="Unassembled WGS sequence"/>
</dbReference>
<accession>A0A5C7A074</accession>
<feature type="signal peptide" evidence="2">
    <location>
        <begin position="1"/>
        <end position="24"/>
    </location>
</feature>
<keyword evidence="1 2" id="KW-0732">Signal</keyword>
<evidence type="ECO:0000256" key="2">
    <source>
        <dbReference type="SAM" id="SignalP"/>
    </source>
</evidence>
<gene>
    <name evidence="3" type="ORF">ES724_05475</name>
</gene>
<dbReference type="AlphaFoldDB" id="A0A5C7A074"/>
<keyword evidence="4" id="KW-1185">Reference proteome</keyword>
<dbReference type="GO" id="GO:0005509">
    <property type="term" value="F:calcium ion binding"/>
    <property type="evidence" value="ECO:0007669"/>
    <property type="project" value="InterPro"/>
</dbReference>
<dbReference type="Gene3D" id="4.10.1080.10">
    <property type="entry name" value="TSP type-3 repeat"/>
    <property type="match status" value="1"/>
</dbReference>
<comment type="caution">
    <text evidence="3">The sequence shown here is derived from an EMBL/GenBank/DDBJ whole genome shotgun (WGS) entry which is preliminary data.</text>
</comment>
<dbReference type="EMBL" id="VORY01000004">
    <property type="protein sequence ID" value="TXD94462.1"/>
    <property type="molecule type" value="Genomic_DNA"/>
</dbReference>
<name>A0A5C7A074_9FLAO</name>
<evidence type="ECO:0000313" key="4">
    <source>
        <dbReference type="Proteomes" id="UP000321367"/>
    </source>
</evidence>
<proteinExistence type="predicted"/>
<evidence type="ECO:0000313" key="3">
    <source>
        <dbReference type="EMBL" id="TXD94462.1"/>
    </source>
</evidence>
<evidence type="ECO:0000256" key="1">
    <source>
        <dbReference type="ARBA" id="ARBA00022729"/>
    </source>
</evidence>
<dbReference type="InterPro" id="IPR028974">
    <property type="entry name" value="TSP_type-3_rpt"/>
</dbReference>